<dbReference type="SUPFAM" id="SSF54211">
    <property type="entry name" value="Ribosomal protein S5 domain 2-like"/>
    <property type="match status" value="1"/>
</dbReference>
<dbReference type="SUPFAM" id="SSF55874">
    <property type="entry name" value="ATPase domain of HSP90 chaperone/DNA topoisomerase II/histidine kinase"/>
    <property type="match status" value="1"/>
</dbReference>
<dbReference type="InParanoid" id="A0A1Y2C2C8"/>
<dbReference type="GO" id="GO:0140664">
    <property type="term" value="F:ATP-dependent DNA damage sensor activity"/>
    <property type="evidence" value="ECO:0007669"/>
    <property type="project" value="InterPro"/>
</dbReference>
<feature type="region of interest" description="Disordered" evidence="6">
    <location>
        <begin position="355"/>
        <end position="439"/>
    </location>
</feature>
<dbReference type="GO" id="GO:0016887">
    <property type="term" value="F:ATP hydrolysis activity"/>
    <property type="evidence" value="ECO:0007669"/>
    <property type="project" value="InterPro"/>
</dbReference>
<dbReference type="PANTHER" id="PTHR10073:SF12">
    <property type="entry name" value="DNA MISMATCH REPAIR PROTEIN MLH1"/>
    <property type="match status" value="1"/>
</dbReference>
<evidence type="ECO:0000256" key="2">
    <source>
        <dbReference type="ARBA" id="ARBA00006082"/>
    </source>
</evidence>
<dbReference type="Pfam" id="PF16413">
    <property type="entry name" value="Mlh1_C"/>
    <property type="match status" value="1"/>
</dbReference>
<protein>
    <submittedName>
        <fullName evidence="8">DNA binding protein</fullName>
    </submittedName>
</protein>
<organism evidence="8 9">
    <name type="scientific">Leucosporidium creatinivorum</name>
    <dbReference type="NCBI Taxonomy" id="106004"/>
    <lineage>
        <taxon>Eukaryota</taxon>
        <taxon>Fungi</taxon>
        <taxon>Dikarya</taxon>
        <taxon>Basidiomycota</taxon>
        <taxon>Pucciniomycotina</taxon>
        <taxon>Microbotryomycetes</taxon>
        <taxon>Leucosporidiales</taxon>
        <taxon>Leucosporidium</taxon>
    </lineage>
</organism>
<feature type="domain" description="DNA mismatch repair protein S5" evidence="7">
    <location>
        <begin position="226"/>
        <end position="345"/>
    </location>
</feature>
<comment type="subcellular location">
    <subcellularLocation>
        <location evidence="1">Nucleus</location>
    </subcellularLocation>
</comment>
<evidence type="ECO:0000256" key="4">
    <source>
        <dbReference type="ARBA" id="ARBA00023204"/>
    </source>
</evidence>
<dbReference type="GO" id="GO:0006298">
    <property type="term" value="P:mismatch repair"/>
    <property type="evidence" value="ECO:0007669"/>
    <property type="project" value="InterPro"/>
</dbReference>
<keyword evidence="3" id="KW-0227">DNA damage</keyword>
<dbReference type="GO" id="GO:0061982">
    <property type="term" value="P:meiosis I cell cycle process"/>
    <property type="evidence" value="ECO:0007669"/>
    <property type="project" value="UniProtKB-ARBA"/>
</dbReference>
<dbReference type="STRING" id="106004.A0A1Y2C2C8"/>
<comment type="caution">
    <text evidence="8">The sequence shown here is derived from an EMBL/GenBank/DDBJ whole genome shotgun (WGS) entry which is preliminary data.</text>
</comment>
<dbReference type="GO" id="GO:0030983">
    <property type="term" value="F:mismatched DNA binding"/>
    <property type="evidence" value="ECO:0007669"/>
    <property type="project" value="InterPro"/>
</dbReference>
<dbReference type="EMBL" id="MCGR01000138">
    <property type="protein sequence ID" value="ORY41116.1"/>
    <property type="molecule type" value="Genomic_DNA"/>
</dbReference>
<keyword evidence="5" id="KW-0539">Nucleus</keyword>
<evidence type="ECO:0000256" key="1">
    <source>
        <dbReference type="ARBA" id="ARBA00004123"/>
    </source>
</evidence>
<dbReference type="FunCoup" id="A0A1Y2C2C8">
    <property type="interactions" value="358"/>
</dbReference>
<dbReference type="Pfam" id="PF01119">
    <property type="entry name" value="DNA_mis_repair"/>
    <property type="match status" value="1"/>
</dbReference>
<sequence length="703" mass="77767">MSAKPVPKPIRALDARTVSLVAAGEVIQRPSNCIKELLENCLDAGSTSIRVTVKEGGLKLLQIQDNGCGIRKADLPILCERFTTSKIKAFEDLSQLGTYGFRGEALASISHVAHLSVTTKTRDESCAWKAAYSNGNMVPVKAGLKDSQPIPCAGNDGTLIVVEDLFYNTPTRLKSLRSSSDEYSRIVAVVLHYSIHNAGVSMVCKKANASTADVNTAVGASVNDNIGLHYGEAVRKELVEVVVEHAELGVKAKGWFSGANYGAKKGTYLFFINHRLVDCTPLKRAFEGFYGTLLAKGSHPFVYLSLEIDPTKVDVNVHPTKREVGFEDQDEIVELICDALAKKLEKASESRSFKVQTLLPGARPIDETSKPSRTKSDSSTPKASTSSSNTRKAPPKSFVRTDHNTQTLDSMFVPVVDSDRPSKRRKTAEGGAEVEASQQVESQQAVRVKIPQSDTVLTSVKELRAEVIERNDEGLEAIVKNHVFVGVADLQGSLSMLQHHQKLFLVNLASLSEELFYQLGLRQFGRFVRIKLNPPPPLRDLIRLAVEHEEGKEAAKMSTEEIIERIHSLLVDQRAMLEEYFSLSITEDGKLESLPLIVPGYTPNLSKLPLFLIRIGIQVDWTAEKPCFESFLRELAFFYIPGPAPFAYDKELTKEQEASETRQIQHVVFPAAKQYLLPPTRLLKKDVVQVTSLESLYKVFERC</sequence>
<comment type="similarity">
    <text evidence="2">Belongs to the DNA mismatch repair MutL/HexB family.</text>
</comment>
<keyword evidence="9" id="KW-1185">Reference proteome</keyword>
<dbReference type="NCBIfam" id="TIGR00585">
    <property type="entry name" value="mutl"/>
    <property type="match status" value="1"/>
</dbReference>
<dbReference type="InterPro" id="IPR038973">
    <property type="entry name" value="MutL/Mlh/Pms-like"/>
</dbReference>
<dbReference type="FunFam" id="3.30.565.10:FF:000109">
    <property type="entry name" value="Related to MLH1-DNA mismatch repair protein"/>
    <property type="match status" value="1"/>
</dbReference>
<dbReference type="Proteomes" id="UP000193467">
    <property type="component" value="Unassembled WGS sequence"/>
</dbReference>
<dbReference type="InterPro" id="IPR014721">
    <property type="entry name" value="Ribsml_uS5_D2-typ_fold_subgr"/>
</dbReference>
<dbReference type="InterPro" id="IPR013507">
    <property type="entry name" value="DNA_mismatch_S5_2-like"/>
</dbReference>
<proteinExistence type="inferred from homology"/>
<evidence type="ECO:0000256" key="5">
    <source>
        <dbReference type="ARBA" id="ARBA00023242"/>
    </source>
</evidence>
<dbReference type="OrthoDB" id="10263226at2759"/>
<name>A0A1Y2C2C8_9BASI</name>
<dbReference type="InterPro" id="IPR036890">
    <property type="entry name" value="HATPase_C_sf"/>
</dbReference>
<dbReference type="InterPro" id="IPR020568">
    <property type="entry name" value="Ribosomal_Su5_D2-typ_SF"/>
</dbReference>
<feature type="compositionally biased region" description="Basic and acidic residues" evidence="6">
    <location>
        <begin position="364"/>
        <end position="376"/>
    </location>
</feature>
<dbReference type="InterPro" id="IPR014762">
    <property type="entry name" value="DNA_mismatch_repair_CS"/>
</dbReference>
<reference evidence="8 9" key="1">
    <citation type="submission" date="2016-07" db="EMBL/GenBank/DDBJ databases">
        <title>Pervasive Adenine N6-methylation of Active Genes in Fungi.</title>
        <authorList>
            <consortium name="DOE Joint Genome Institute"/>
            <person name="Mondo S.J."/>
            <person name="Dannebaum R.O."/>
            <person name="Kuo R.C."/>
            <person name="Labutti K."/>
            <person name="Haridas S."/>
            <person name="Kuo A."/>
            <person name="Salamov A."/>
            <person name="Ahrendt S.R."/>
            <person name="Lipzen A."/>
            <person name="Sullivan W."/>
            <person name="Andreopoulos W.B."/>
            <person name="Clum A."/>
            <person name="Lindquist E."/>
            <person name="Daum C."/>
            <person name="Ramamoorthy G.K."/>
            <person name="Gryganskyi A."/>
            <person name="Culley D."/>
            <person name="Magnuson J.K."/>
            <person name="James T.Y."/>
            <person name="O'Malley M.A."/>
            <person name="Stajich J.E."/>
            <person name="Spatafora J.W."/>
            <person name="Visel A."/>
            <person name="Grigoriev I.V."/>
        </authorList>
    </citation>
    <scope>NUCLEOTIDE SEQUENCE [LARGE SCALE GENOMIC DNA]</scope>
    <source>
        <strain evidence="8 9">62-1032</strain>
    </source>
</reference>
<dbReference type="AlphaFoldDB" id="A0A1Y2C2C8"/>
<keyword evidence="4" id="KW-0234">DNA repair</keyword>
<dbReference type="InterPro" id="IPR032189">
    <property type="entry name" value="Mlh1_C"/>
</dbReference>
<dbReference type="GO" id="GO:0032389">
    <property type="term" value="C:MutLalpha complex"/>
    <property type="evidence" value="ECO:0007669"/>
    <property type="project" value="TreeGrafter"/>
</dbReference>
<feature type="compositionally biased region" description="Low complexity" evidence="6">
    <location>
        <begin position="377"/>
        <end position="390"/>
    </location>
</feature>
<dbReference type="CDD" id="cd16926">
    <property type="entry name" value="HATPase_MutL-MLH-PMS-like"/>
    <property type="match status" value="1"/>
</dbReference>
<evidence type="ECO:0000313" key="8">
    <source>
        <dbReference type="EMBL" id="ORY41116.1"/>
    </source>
</evidence>
<evidence type="ECO:0000313" key="9">
    <source>
        <dbReference type="Proteomes" id="UP000193467"/>
    </source>
</evidence>
<dbReference type="PANTHER" id="PTHR10073">
    <property type="entry name" value="DNA MISMATCH REPAIR PROTEIN MLH, PMS, MUTL"/>
    <property type="match status" value="1"/>
</dbReference>
<dbReference type="PROSITE" id="PS00058">
    <property type="entry name" value="DNA_MISMATCH_REPAIR_1"/>
    <property type="match status" value="1"/>
</dbReference>
<dbReference type="Pfam" id="PF13589">
    <property type="entry name" value="HATPase_c_3"/>
    <property type="match status" value="1"/>
</dbReference>
<dbReference type="InterPro" id="IPR002099">
    <property type="entry name" value="MutL/Mlh/PMS"/>
</dbReference>
<dbReference type="Gene3D" id="3.30.230.10">
    <property type="match status" value="1"/>
</dbReference>
<gene>
    <name evidence="8" type="ORF">BCR35DRAFT_285567</name>
</gene>
<dbReference type="SMART" id="SM01340">
    <property type="entry name" value="DNA_mis_repair"/>
    <property type="match status" value="1"/>
</dbReference>
<dbReference type="FunFam" id="3.30.230.10:FF:000014">
    <property type="entry name" value="DNA mismatch repair protein Mlh1"/>
    <property type="match status" value="1"/>
</dbReference>
<accession>A0A1Y2C2C8</accession>
<dbReference type="GO" id="GO:0005524">
    <property type="term" value="F:ATP binding"/>
    <property type="evidence" value="ECO:0007669"/>
    <property type="project" value="InterPro"/>
</dbReference>
<evidence type="ECO:0000256" key="6">
    <source>
        <dbReference type="SAM" id="MobiDB-lite"/>
    </source>
</evidence>
<evidence type="ECO:0000259" key="7">
    <source>
        <dbReference type="SMART" id="SM01340"/>
    </source>
</evidence>
<evidence type="ECO:0000256" key="3">
    <source>
        <dbReference type="ARBA" id="ARBA00022763"/>
    </source>
</evidence>
<dbReference type="Gene3D" id="3.30.565.10">
    <property type="entry name" value="Histidine kinase-like ATPase, C-terminal domain"/>
    <property type="match status" value="1"/>
</dbReference>